<proteinExistence type="predicted"/>
<accession>A0ABN9GJB1</accession>
<evidence type="ECO:0000313" key="2">
    <source>
        <dbReference type="Proteomes" id="UP001162483"/>
    </source>
</evidence>
<dbReference type="EMBL" id="CATNWA010018673">
    <property type="protein sequence ID" value="CAI9608811.1"/>
    <property type="molecule type" value="Genomic_DNA"/>
</dbReference>
<organism evidence="1 2">
    <name type="scientific">Staurois parvus</name>
    <dbReference type="NCBI Taxonomy" id="386267"/>
    <lineage>
        <taxon>Eukaryota</taxon>
        <taxon>Metazoa</taxon>
        <taxon>Chordata</taxon>
        <taxon>Craniata</taxon>
        <taxon>Vertebrata</taxon>
        <taxon>Euteleostomi</taxon>
        <taxon>Amphibia</taxon>
        <taxon>Batrachia</taxon>
        <taxon>Anura</taxon>
        <taxon>Neobatrachia</taxon>
        <taxon>Ranoidea</taxon>
        <taxon>Ranidae</taxon>
        <taxon>Staurois</taxon>
    </lineage>
</organism>
<comment type="caution">
    <text evidence="1">The sequence shown here is derived from an EMBL/GenBank/DDBJ whole genome shotgun (WGS) entry which is preliminary data.</text>
</comment>
<reference evidence="1" key="1">
    <citation type="submission" date="2023-05" db="EMBL/GenBank/DDBJ databases">
        <authorList>
            <person name="Stuckert A."/>
        </authorList>
    </citation>
    <scope>NUCLEOTIDE SEQUENCE</scope>
</reference>
<keyword evidence="2" id="KW-1185">Reference proteome</keyword>
<sequence>MYINGRTGAGQEQVAIYTRPPHSLPVRAPWEHSGTPITVWDLC</sequence>
<gene>
    <name evidence="1" type="ORF">SPARVUS_LOCUS14153646</name>
</gene>
<name>A0ABN9GJB1_9NEOB</name>
<dbReference type="Proteomes" id="UP001162483">
    <property type="component" value="Unassembled WGS sequence"/>
</dbReference>
<protein>
    <submittedName>
        <fullName evidence="1">Uncharacterized protein</fullName>
    </submittedName>
</protein>
<evidence type="ECO:0000313" key="1">
    <source>
        <dbReference type="EMBL" id="CAI9608811.1"/>
    </source>
</evidence>